<evidence type="ECO:0000256" key="8">
    <source>
        <dbReference type="RuleBase" id="RU004016"/>
    </source>
</evidence>
<dbReference type="EMBL" id="JAJOMB010000033">
    <property type="protein sequence ID" value="MCD5316726.1"/>
    <property type="molecule type" value="Genomic_DNA"/>
</dbReference>
<evidence type="ECO:0000256" key="4">
    <source>
        <dbReference type="ARBA" id="ARBA00022960"/>
    </source>
</evidence>
<dbReference type="GO" id="GO:0009252">
    <property type="term" value="P:peptidoglycan biosynthetic process"/>
    <property type="evidence" value="ECO:0007669"/>
    <property type="project" value="UniProtKB-KW"/>
</dbReference>
<comment type="similarity">
    <text evidence="1 8">Belongs to the peptidase S11 family.</text>
</comment>
<organism evidence="10 11">
    <name type="scientific">Kineosporia babensis</name>
    <dbReference type="NCBI Taxonomy" id="499548"/>
    <lineage>
        <taxon>Bacteria</taxon>
        <taxon>Bacillati</taxon>
        <taxon>Actinomycetota</taxon>
        <taxon>Actinomycetes</taxon>
        <taxon>Kineosporiales</taxon>
        <taxon>Kineosporiaceae</taxon>
        <taxon>Kineosporia</taxon>
    </lineage>
</organism>
<dbReference type="GO" id="GO:0009002">
    <property type="term" value="F:serine-type D-Ala-D-Ala carboxypeptidase activity"/>
    <property type="evidence" value="ECO:0007669"/>
    <property type="project" value="InterPro"/>
</dbReference>
<dbReference type="Gene3D" id="3.40.710.10">
    <property type="entry name" value="DD-peptidase/beta-lactamase superfamily"/>
    <property type="match status" value="1"/>
</dbReference>
<accession>A0A9X1NN11</accession>
<dbReference type="PANTHER" id="PTHR21581">
    <property type="entry name" value="D-ALANYL-D-ALANINE CARBOXYPEPTIDASE"/>
    <property type="match status" value="1"/>
</dbReference>
<evidence type="ECO:0000313" key="11">
    <source>
        <dbReference type="Proteomes" id="UP001138997"/>
    </source>
</evidence>
<dbReference type="GO" id="GO:0008360">
    <property type="term" value="P:regulation of cell shape"/>
    <property type="evidence" value="ECO:0007669"/>
    <property type="project" value="UniProtKB-KW"/>
</dbReference>
<keyword evidence="4" id="KW-0133">Cell shape</keyword>
<proteinExistence type="inferred from homology"/>
<dbReference type="Pfam" id="PF00768">
    <property type="entry name" value="Peptidase_S11"/>
    <property type="match status" value="1"/>
</dbReference>
<sequence>MTAYTILSDHPLEAGEEGPIITVTKAEAASYPRRKAGGESLVKVKAGLKITQREALEAVLIRSGNNMADILGRWSAGSPQRFVERMNSKAAELGLTSTSFADTSGLSRYSRSSAIDLLDLAVAAMKDPTFAEIVAMPSAKIPMNTLNTTNRLLGRNGVIGIKTGSTKAAGGCLLWAAEDEVRGETHTIYGVMLGAPGPLILTNALKASEKMVVSSRKALRRVTLVKRGTPLLSVTDQDGTVSEYGVAETVAVTGWSGLKYQFGLPIDLVPGETPSEITVKTGAESIGVALEQLS</sequence>
<dbReference type="PANTHER" id="PTHR21581:SF33">
    <property type="entry name" value="D-ALANYL-D-ALANINE CARBOXYPEPTIDASE DACB"/>
    <property type="match status" value="1"/>
</dbReference>
<dbReference type="InterPro" id="IPR001967">
    <property type="entry name" value="Peptidase_S11_N"/>
</dbReference>
<evidence type="ECO:0000256" key="6">
    <source>
        <dbReference type="ARBA" id="ARBA00023316"/>
    </source>
</evidence>
<dbReference type="InterPro" id="IPR012338">
    <property type="entry name" value="Beta-lactam/transpept-like"/>
</dbReference>
<keyword evidence="2" id="KW-0732">Signal</keyword>
<keyword evidence="3" id="KW-0378">Hydrolase</keyword>
<evidence type="ECO:0000256" key="2">
    <source>
        <dbReference type="ARBA" id="ARBA00022729"/>
    </source>
</evidence>
<reference evidence="10" key="1">
    <citation type="submission" date="2021-11" db="EMBL/GenBank/DDBJ databases">
        <title>Streptomyces corallinus and Kineosporia corallina sp. nov., two new coral-derived marine actinobacteria.</title>
        <authorList>
            <person name="Buangrab K."/>
            <person name="Sutthacheep M."/>
            <person name="Yeemin T."/>
            <person name="Harunari E."/>
            <person name="Igarashi Y."/>
            <person name="Sripreechasak P."/>
            <person name="Kanchanasin P."/>
            <person name="Tanasupawat S."/>
            <person name="Phongsopitanun W."/>
        </authorList>
    </citation>
    <scope>NUCLEOTIDE SEQUENCE</scope>
    <source>
        <strain evidence="10">JCM 31032</strain>
    </source>
</reference>
<keyword evidence="5" id="KW-0573">Peptidoglycan synthesis</keyword>
<dbReference type="SUPFAM" id="SSF56601">
    <property type="entry name" value="beta-lactamase/transpeptidase-like"/>
    <property type="match status" value="1"/>
</dbReference>
<dbReference type="Proteomes" id="UP001138997">
    <property type="component" value="Unassembled WGS sequence"/>
</dbReference>
<dbReference type="GO" id="GO:0071555">
    <property type="term" value="P:cell wall organization"/>
    <property type="evidence" value="ECO:0007669"/>
    <property type="project" value="UniProtKB-KW"/>
</dbReference>
<evidence type="ECO:0000259" key="9">
    <source>
        <dbReference type="Pfam" id="PF00768"/>
    </source>
</evidence>
<dbReference type="InterPro" id="IPR018044">
    <property type="entry name" value="Peptidase_S11"/>
</dbReference>
<comment type="caution">
    <text evidence="10">The sequence shown here is derived from an EMBL/GenBank/DDBJ whole genome shotgun (WGS) entry which is preliminary data.</text>
</comment>
<keyword evidence="6" id="KW-0961">Cell wall biogenesis/degradation</keyword>
<dbReference type="GO" id="GO:0006508">
    <property type="term" value="P:proteolysis"/>
    <property type="evidence" value="ECO:0007669"/>
    <property type="project" value="InterPro"/>
</dbReference>
<evidence type="ECO:0000256" key="5">
    <source>
        <dbReference type="ARBA" id="ARBA00022984"/>
    </source>
</evidence>
<evidence type="ECO:0000256" key="1">
    <source>
        <dbReference type="ARBA" id="ARBA00007164"/>
    </source>
</evidence>
<dbReference type="AlphaFoldDB" id="A0A9X1NN11"/>
<name>A0A9X1NN11_9ACTN</name>
<evidence type="ECO:0000256" key="3">
    <source>
        <dbReference type="ARBA" id="ARBA00022801"/>
    </source>
</evidence>
<protein>
    <recommendedName>
        <fullName evidence="9">Peptidase S11 D-alanyl-D-alanine carboxypeptidase A N-terminal domain-containing protein</fullName>
    </recommendedName>
</protein>
<feature type="binding site" evidence="7">
    <location>
        <position position="162"/>
    </location>
    <ligand>
        <name>substrate</name>
    </ligand>
</feature>
<dbReference type="PRINTS" id="PR00725">
    <property type="entry name" value="DADACBPTASE1"/>
</dbReference>
<gene>
    <name evidence="10" type="ORF">LR394_38095</name>
</gene>
<evidence type="ECO:0000256" key="7">
    <source>
        <dbReference type="PIRSR" id="PIRSR618044-2"/>
    </source>
</evidence>
<feature type="domain" description="Peptidase S11 D-alanyl-D-alanine carboxypeptidase A N-terminal" evidence="9">
    <location>
        <begin position="12"/>
        <end position="180"/>
    </location>
</feature>
<evidence type="ECO:0000313" key="10">
    <source>
        <dbReference type="EMBL" id="MCD5316726.1"/>
    </source>
</evidence>
<keyword evidence="11" id="KW-1185">Reference proteome</keyword>